<sequence length="100" mass="11290">MTDFNPPAYRGDPGIAHTGDNAFVTWMGGCWGFVAIDKIRHIIEPRPMFNPAVMLAAAEERAFRRTGKSKRFEEMKKNGSYKAREDRANKAALVEDWGQS</sequence>
<name>A0A7S3F4A4_9VIRI</name>
<proteinExistence type="predicted"/>
<accession>A0A7S3F4A4</accession>
<organism evidence="1">
    <name type="scientific">Prasinoderma singulare</name>
    <dbReference type="NCBI Taxonomy" id="676789"/>
    <lineage>
        <taxon>Eukaryota</taxon>
        <taxon>Viridiplantae</taxon>
        <taxon>Prasinodermophyta</taxon>
        <taxon>Prasinodermophyceae</taxon>
        <taxon>Prasinodermales</taxon>
        <taxon>Prasinodermaceae</taxon>
        <taxon>Prasinoderma</taxon>
    </lineage>
</organism>
<reference evidence="1" key="1">
    <citation type="submission" date="2021-01" db="EMBL/GenBank/DDBJ databases">
        <authorList>
            <person name="Corre E."/>
            <person name="Pelletier E."/>
            <person name="Niang G."/>
            <person name="Scheremetjew M."/>
            <person name="Finn R."/>
            <person name="Kale V."/>
            <person name="Holt S."/>
            <person name="Cochrane G."/>
            <person name="Meng A."/>
            <person name="Brown T."/>
            <person name="Cohen L."/>
        </authorList>
    </citation>
    <scope>NUCLEOTIDE SEQUENCE</scope>
    <source>
        <strain evidence="1">RCC927</strain>
    </source>
</reference>
<protein>
    <submittedName>
        <fullName evidence="1">Uncharacterized protein</fullName>
    </submittedName>
</protein>
<evidence type="ECO:0000313" key="1">
    <source>
        <dbReference type="EMBL" id="CAE0125744.1"/>
    </source>
</evidence>
<dbReference type="AlphaFoldDB" id="A0A7S3F4A4"/>
<gene>
    <name evidence="1" type="ORF">PSIN1315_LOCUS721</name>
</gene>
<dbReference type="EMBL" id="HBHY01001144">
    <property type="protein sequence ID" value="CAE0125744.1"/>
    <property type="molecule type" value="Transcribed_RNA"/>
</dbReference>